<organism evidence="3 4">
    <name type="scientific">Sedimenticola thiotaurini</name>
    <dbReference type="NCBI Taxonomy" id="1543721"/>
    <lineage>
        <taxon>Bacteria</taxon>
        <taxon>Pseudomonadati</taxon>
        <taxon>Pseudomonadota</taxon>
        <taxon>Gammaproteobacteria</taxon>
        <taxon>Chromatiales</taxon>
        <taxon>Sedimenticolaceae</taxon>
        <taxon>Sedimenticola</taxon>
    </lineage>
</organism>
<feature type="domain" description="Dynamin N-terminal" evidence="2">
    <location>
        <begin position="59"/>
        <end position="276"/>
    </location>
</feature>
<dbReference type="EMBL" id="CP011412">
    <property type="protein sequence ID" value="AKH20604.1"/>
    <property type="molecule type" value="Genomic_DNA"/>
</dbReference>
<dbReference type="InterPro" id="IPR027417">
    <property type="entry name" value="P-loop_NTPase"/>
</dbReference>
<name>A0A0F7JZA0_9GAMM</name>
<dbReference type="SUPFAM" id="SSF52540">
    <property type="entry name" value="P-loop containing nucleoside triphosphate hydrolases"/>
    <property type="match status" value="1"/>
</dbReference>
<evidence type="ECO:0000256" key="1">
    <source>
        <dbReference type="SAM" id="MobiDB-lite"/>
    </source>
</evidence>
<proteinExistence type="predicted"/>
<evidence type="ECO:0000313" key="4">
    <source>
        <dbReference type="Proteomes" id="UP000034410"/>
    </source>
</evidence>
<feature type="region of interest" description="Disordered" evidence="1">
    <location>
        <begin position="640"/>
        <end position="660"/>
    </location>
</feature>
<dbReference type="Proteomes" id="UP000034410">
    <property type="component" value="Chromosome"/>
</dbReference>
<dbReference type="KEGG" id="seds:AAY24_09825"/>
<accession>A0A0F7JZA0</accession>
<evidence type="ECO:0000259" key="2">
    <source>
        <dbReference type="Pfam" id="PF00350"/>
    </source>
</evidence>
<dbReference type="InterPro" id="IPR051943">
    <property type="entry name" value="TRAFAC_Dynamin-like_GTPase"/>
</dbReference>
<gene>
    <name evidence="3" type="ORF">AAY24_09825</name>
</gene>
<keyword evidence="4" id="KW-1185">Reference proteome</keyword>
<sequence length="660" mass="76196">MERSRLETQLKAYEQWKADIIRTVKLYYRWLSKHRLATDDSVKRIRESLDSLSSDRLTIAFVAEFSRGKTELINAIFFSDFGRRLLPSTAGRTTMCPTELFYDQQAGQSYVRLLPIETRLQETSIRDLKRKPALWVTYPLDLESADQIEECLREVIKTRKVTLAEAVRLGMYDPQQHPTQNQPPDFVEIPKWRHAMISFPHPLLKQGLTILDTPGLNALGSEPELTLKMLPSAQAVLFVLGADTGVTRSDLEMWQNHIKGFQRSRQRGLIVVLNKIDTLWDELQDEVDINNAINRQRNHTAQILGIDLKAIFPVSAHKGLLGKIKDDQQLMEQSRLPTLEHYLAHDILDARQEIIRDTVTTEISQMVENTQGIVATKLNGIQTQLDELRQLSGKSLEMIEHMMAKTRTEQAEYMQNVNSFQASRKILKEQATTLRDALDLKKLERSITATHNAMADNWTTLGLQSSMRTLFDDMRANMQIVVDQSEQARKLIRSIYRRFQNEHGFSVVQPKMFSIMRYRVELEMLYQEAEIFRKSPVTAMTEKHFVVKRFFVAMVSRARDIFFQARQEVDSWLSTALEPLTFQIREHKEQMERRLVDLQKISRSRDTLDARVGELKAQHAAVAKQLTILRNIHNTLNSSYPLTAETRPKPKLVAARKTAG</sequence>
<evidence type="ECO:0000313" key="3">
    <source>
        <dbReference type="EMBL" id="AKH20604.1"/>
    </source>
</evidence>
<dbReference type="PATRIC" id="fig|1543721.4.peg.2039"/>
<dbReference type="AlphaFoldDB" id="A0A0F7JZA0"/>
<reference evidence="3 4" key="1">
    <citation type="journal article" date="2015" name="Genome Announc.">
        <title>Complete Genome Sequence of Sedimenticola thiotaurini Strain SIP-G1, a Polyphosphate- and Polyhydroxyalkanoate-Accumulating Sulfur-Oxidizing Gammaproteobacterium Isolated from Salt Marsh Sediments.</title>
        <authorList>
            <person name="Flood B.E."/>
            <person name="Jones D.S."/>
            <person name="Bailey J.V."/>
        </authorList>
    </citation>
    <scope>NUCLEOTIDE SEQUENCE [LARGE SCALE GENOMIC DNA]</scope>
    <source>
        <strain evidence="3 4">SIP-G1</strain>
    </source>
</reference>
<dbReference type="RefSeq" id="WP_046859537.1">
    <property type="nucleotide sequence ID" value="NZ_CP011412.1"/>
</dbReference>
<dbReference type="PANTHER" id="PTHR43681">
    <property type="entry name" value="TRANSMEMBRANE GTPASE FZO"/>
    <property type="match status" value="1"/>
</dbReference>
<dbReference type="Gene3D" id="3.40.50.300">
    <property type="entry name" value="P-loop containing nucleotide triphosphate hydrolases"/>
    <property type="match status" value="1"/>
</dbReference>
<protein>
    <recommendedName>
        <fullName evidence="2">Dynamin N-terminal domain-containing protein</fullName>
    </recommendedName>
</protein>
<dbReference type="OrthoDB" id="5295100at2"/>
<dbReference type="InterPro" id="IPR045063">
    <property type="entry name" value="Dynamin_N"/>
</dbReference>
<dbReference type="PANTHER" id="PTHR43681:SF1">
    <property type="entry name" value="SARCALUMENIN"/>
    <property type="match status" value="1"/>
</dbReference>
<dbReference type="Pfam" id="PF00350">
    <property type="entry name" value="Dynamin_N"/>
    <property type="match status" value="1"/>
</dbReference>